<dbReference type="SMART" id="SM01419">
    <property type="entry name" value="Thiol-ester_cl"/>
    <property type="match status" value="1"/>
</dbReference>
<protein>
    <recommendedName>
        <fullName evidence="14">OVOS protein</fullName>
    </recommendedName>
</protein>
<evidence type="ECO:0000256" key="6">
    <source>
        <dbReference type="ARBA" id="ARBA00022900"/>
    </source>
</evidence>
<keyword evidence="7" id="KW-1015">Disulfide bond</keyword>
<feature type="domain" description="Alpha-2-macroglobulin" evidence="10">
    <location>
        <begin position="731"/>
        <end position="821"/>
    </location>
</feature>
<dbReference type="InterPro" id="IPR041813">
    <property type="entry name" value="A2M_TED"/>
</dbReference>
<dbReference type="Gene3D" id="2.60.40.1940">
    <property type="match status" value="1"/>
</dbReference>
<evidence type="ECO:0000259" key="9">
    <source>
        <dbReference type="SMART" id="SM01359"/>
    </source>
</evidence>
<keyword evidence="6" id="KW-0722">Serine protease inhibitor</keyword>
<dbReference type="Pfam" id="PF07678">
    <property type="entry name" value="TED_complement"/>
    <property type="match status" value="1"/>
</dbReference>
<evidence type="ECO:0000256" key="2">
    <source>
        <dbReference type="ARBA" id="ARBA00010952"/>
    </source>
</evidence>
<dbReference type="SMART" id="SM01361">
    <property type="entry name" value="A2M_recep"/>
    <property type="match status" value="1"/>
</dbReference>
<dbReference type="InterPro" id="IPR014756">
    <property type="entry name" value="Ig_E-set"/>
</dbReference>
<evidence type="ECO:0000256" key="3">
    <source>
        <dbReference type="ARBA" id="ARBA00022525"/>
    </source>
</evidence>
<evidence type="ECO:0000259" key="10">
    <source>
        <dbReference type="SMART" id="SM01360"/>
    </source>
</evidence>
<dbReference type="FunFam" id="2.60.40.1930:FF:000001">
    <property type="entry name" value="CD109 isoform 3"/>
    <property type="match status" value="1"/>
</dbReference>
<dbReference type="Pfam" id="PF00207">
    <property type="entry name" value="A2M"/>
    <property type="match status" value="1"/>
</dbReference>
<evidence type="ECO:0000313" key="12">
    <source>
        <dbReference type="Ensembl" id="ENSSSCP00015038529.1"/>
    </source>
</evidence>
<dbReference type="InterPro" id="IPR008930">
    <property type="entry name" value="Terpenoid_cyclase/PrenylTrfase"/>
</dbReference>
<dbReference type="InterPro" id="IPR013783">
    <property type="entry name" value="Ig-like_fold"/>
</dbReference>
<evidence type="ECO:0000256" key="8">
    <source>
        <dbReference type="ARBA" id="ARBA00023180"/>
    </source>
</evidence>
<keyword evidence="8" id="KW-0325">Glycoprotein</keyword>
<evidence type="ECO:0000313" key="13">
    <source>
        <dbReference type="Proteomes" id="UP000694726"/>
    </source>
</evidence>
<comment type="subcellular location">
    <subcellularLocation>
        <location evidence="1">Secreted</location>
    </subcellularLocation>
</comment>
<dbReference type="InterPro" id="IPR036595">
    <property type="entry name" value="A-macroglobulin_rcpt-bd_sf"/>
</dbReference>
<evidence type="ECO:0008006" key="14">
    <source>
        <dbReference type="Google" id="ProtNLM"/>
    </source>
</evidence>
<dbReference type="Gene3D" id="1.50.10.20">
    <property type="match status" value="1"/>
</dbReference>
<dbReference type="SUPFAM" id="SSF49410">
    <property type="entry name" value="Alpha-macroglobulin receptor domain"/>
    <property type="match status" value="1"/>
</dbReference>
<dbReference type="Pfam" id="PF17789">
    <property type="entry name" value="MG4"/>
    <property type="match status" value="1"/>
</dbReference>
<dbReference type="Pfam" id="PF01835">
    <property type="entry name" value="MG2"/>
    <property type="match status" value="1"/>
</dbReference>
<evidence type="ECO:0000256" key="7">
    <source>
        <dbReference type="ARBA" id="ARBA00023157"/>
    </source>
</evidence>
<dbReference type="SMART" id="SM01359">
    <property type="entry name" value="A2M_N_2"/>
    <property type="match status" value="1"/>
</dbReference>
<dbReference type="Pfam" id="PF07703">
    <property type="entry name" value="A2M_BRD"/>
    <property type="match status" value="1"/>
</dbReference>
<dbReference type="Gene3D" id="2.60.40.10">
    <property type="entry name" value="Immunoglobulins"/>
    <property type="match status" value="2"/>
</dbReference>
<keyword evidence="5" id="KW-0732">Signal</keyword>
<comment type="similarity">
    <text evidence="2">Belongs to the protease inhibitor I39 (alpha-2-macroglobulin) family.</text>
</comment>
<reference evidence="12" key="1">
    <citation type="submission" date="2025-08" db="UniProtKB">
        <authorList>
            <consortium name="Ensembl"/>
        </authorList>
    </citation>
    <scope>IDENTIFICATION</scope>
</reference>
<dbReference type="SUPFAM" id="SSF48239">
    <property type="entry name" value="Terpenoid cyclases/Protein prenyltransferases"/>
    <property type="match status" value="1"/>
</dbReference>
<dbReference type="InterPro" id="IPR011626">
    <property type="entry name" value="Alpha-macroglobulin_TED"/>
</dbReference>
<dbReference type="GO" id="GO:0004867">
    <property type="term" value="F:serine-type endopeptidase inhibitor activity"/>
    <property type="evidence" value="ECO:0007669"/>
    <property type="project" value="UniProtKB-KW"/>
</dbReference>
<organism evidence="12 13">
    <name type="scientific">Sus scrofa</name>
    <name type="common">Pig</name>
    <dbReference type="NCBI Taxonomy" id="9823"/>
    <lineage>
        <taxon>Eukaryota</taxon>
        <taxon>Metazoa</taxon>
        <taxon>Chordata</taxon>
        <taxon>Craniata</taxon>
        <taxon>Vertebrata</taxon>
        <taxon>Euteleostomi</taxon>
        <taxon>Mammalia</taxon>
        <taxon>Eutheria</taxon>
        <taxon>Laurasiatheria</taxon>
        <taxon>Artiodactyla</taxon>
        <taxon>Suina</taxon>
        <taxon>Suidae</taxon>
        <taxon>Sus</taxon>
    </lineage>
</organism>
<evidence type="ECO:0000256" key="4">
    <source>
        <dbReference type="ARBA" id="ARBA00022690"/>
    </source>
</evidence>
<dbReference type="PANTHER" id="PTHR11412:SF174">
    <property type="entry name" value="OVOSTATIN HOMOLOG 1"/>
    <property type="match status" value="1"/>
</dbReference>
<evidence type="ECO:0000256" key="5">
    <source>
        <dbReference type="ARBA" id="ARBA00022729"/>
    </source>
</evidence>
<dbReference type="Gene3D" id="2.20.130.20">
    <property type="match status" value="1"/>
</dbReference>
<name>A0A8D0UBA5_PIG</name>
<dbReference type="InterPro" id="IPR011625">
    <property type="entry name" value="A2M_N_BRD"/>
</dbReference>
<feature type="domain" description="Alpha-2-macroglobulin bait region" evidence="9">
    <location>
        <begin position="445"/>
        <end position="592"/>
    </location>
</feature>
<dbReference type="Gene3D" id="2.60.40.690">
    <property type="entry name" value="Alpha-macroglobulin, receptor-binding domain"/>
    <property type="match status" value="1"/>
</dbReference>
<dbReference type="Gene3D" id="2.60.120.1540">
    <property type="match status" value="1"/>
</dbReference>
<evidence type="ECO:0000259" key="11">
    <source>
        <dbReference type="SMART" id="SM01361"/>
    </source>
</evidence>
<dbReference type="InterPro" id="IPR040839">
    <property type="entry name" value="MG4"/>
</dbReference>
<proteinExistence type="inferred from homology"/>
<dbReference type="InterPro" id="IPR047565">
    <property type="entry name" value="Alpha-macroglob_thiol-ester_cl"/>
</dbReference>
<sequence>ATSLHHSHNNAGSEQYILWVSSVMQSHSTEQACLHLLNLNESVSLSVVLEYDGSSTTIFDQSVEEDNFYACAKFEVSHKSFENLAFVTLLAKGATLKIFERRSVAFSSEETVTFVQTSKPIYKSGENVPGKKRMNYFNINLHFSFFFQYPLITLQDPQNNRIFQWQNVTSSQNITELSFQLISEPMVGDYSIVVKRESGKMLMHQFTVNKYVLPKFEVKVSAPQTMTISDDEFQVSACAKYTFGQPVQGRAQIQVCRELFSSGSCANNNEICEQFVAQLRNGCVSQTVNTKVFQLYRSGLFMSFHITVTVAETGTGNACVQISEKSSIFITQLLGIVTFENTDTFYRRGIPYLGTLKLSGPDNAPMVNKLLQLELNNKFLGNYTTDENGEAQFSIDTSDIFDPAFSLKATYIRPKSCYLPSWLMPEYMDGHLSVQRFYSRTNSFLMIEPEPKQLRCDQQKIVTVHYSLNRDAYRDEPINFFYLVSLTGKLVALYLLMTSPVYTAWTGNFSFPIDVSADLAPMAVMLVYTVHPSGEIVADSVKFQVDKCFKNKVSIKFSKEQGLPGSRTSLHLQAAPDSVCALWAVDRSVLLLKSDQQLSAERVYSMLPNKELYGYIYHGLNLDDSKLDPCIPQKDMFYNGLYYTPVSNHGDGDIYNVVRDMGLKVFTNLHYRKPEVCSMERRMPFPGPLYLDSGAYMPMDNAPLRTAFSKKNFDYVEQAIRETVRTNFPETWIWDLVSLDSSGSANLSFTIPDTITQWEANTFCVNGEAGFGISSTIALEVSQSFFVETTLPFSMVRNEQSDVIVNVFSHLNTCIEIFVQLEASQDFEANLSSPKDNGSEVIQAGERKTYVWTLIPKKLGKVNITVIAESKQSNACPNEAKEQQNLNWKDTVVKSLLVEPEGIEEEMTQGFLICTKGTKDSRQVDLDLPNNVVEGSARAFFTVVGDIVGLAVQNLENLLKMPYGGGEQNIALLASDTYILDYLKSTNQLTEEIKSKAFFFLSNGYQKQLSFKNPDGSYSVFWRLNQEGSIWLSALTFKTLEGMKKYVFIDEQVPKETLIWLSNKQKRNGCFQSDGKIFNNAWEVGDEEDTLLTAYIVGAFLEAGLNFTFPALRDALFCLSEALENGVTNGYNQAILAYAFALAGKEEQADSLLQILDQSATKKNNAIYWERVKKPKTDASSSFTPLMPSAETEKTCYVLLAVLSRKNPDLTYASKIVQWLAQQMNSYGGFSYPQVIGVDTAICLLAVTRYMTLTFSDNQNNVTFSNEASSEIVQVNSDNRLLVQRSELPRAGGQYTVDVEGQGCTFIQATLKYNVLLPKKESGFSLSLEIVRKNSSDTFQSHFDLTITLQYTGIHNNSNMVLVDVKMLSGFTPVMSSIEELESNGQVMKSEVKNDHVLFFLENVWGIANSFSFSVEQSNRVSNIQPAPVMVYDYYEKGRQATIMS</sequence>
<dbReference type="Ensembl" id="ENSSSCT00015094025.1">
    <property type="protein sequence ID" value="ENSSSCP00015038529.1"/>
    <property type="gene ID" value="ENSSSCG00015069070.1"/>
</dbReference>
<dbReference type="CDD" id="cd02897">
    <property type="entry name" value="A2M_2"/>
    <property type="match status" value="1"/>
</dbReference>
<dbReference type="InterPro" id="IPR002890">
    <property type="entry name" value="MG2"/>
</dbReference>
<dbReference type="SUPFAM" id="SSF81296">
    <property type="entry name" value="E set domains"/>
    <property type="match status" value="1"/>
</dbReference>
<dbReference type="Gene3D" id="2.60.40.1930">
    <property type="match status" value="2"/>
</dbReference>
<dbReference type="InterPro" id="IPR050473">
    <property type="entry name" value="A2M/Complement_sys"/>
</dbReference>
<dbReference type="Proteomes" id="UP000694726">
    <property type="component" value="Unplaced"/>
</dbReference>
<keyword evidence="3" id="KW-0964">Secreted</keyword>
<feature type="domain" description="Alpha-macroglobulin receptor-binding" evidence="11">
    <location>
        <begin position="1358"/>
        <end position="1445"/>
    </location>
</feature>
<accession>A0A8D0UBA5</accession>
<dbReference type="Pfam" id="PF17791">
    <property type="entry name" value="MG3"/>
    <property type="match status" value="1"/>
</dbReference>
<evidence type="ECO:0000256" key="1">
    <source>
        <dbReference type="ARBA" id="ARBA00004613"/>
    </source>
</evidence>
<dbReference type="InterPro" id="IPR001599">
    <property type="entry name" value="Macroglobln_a2"/>
</dbReference>
<keyword evidence="4" id="KW-0646">Protease inhibitor</keyword>
<dbReference type="GO" id="GO:0005615">
    <property type="term" value="C:extracellular space"/>
    <property type="evidence" value="ECO:0007669"/>
    <property type="project" value="InterPro"/>
</dbReference>
<dbReference type="PANTHER" id="PTHR11412">
    <property type="entry name" value="MACROGLOBULIN / COMPLEMENT"/>
    <property type="match status" value="1"/>
</dbReference>
<dbReference type="SMART" id="SM01360">
    <property type="entry name" value="A2M"/>
    <property type="match status" value="1"/>
</dbReference>
<dbReference type="Gene3D" id="6.20.50.160">
    <property type="match status" value="1"/>
</dbReference>
<dbReference type="Pfam" id="PF07677">
    <property type="entry name" value="A2M_recep"/>
    <property type="match status" value="1"/>
</dbReference>
<dbReference type="InterPro" id="IPR041555">
    <property type="entry name" value="MG3"/>
</dbReference>
<dbReference type="InterPro" id="IPR009048">
    <property type="entry name" value="A-macroglobulin_rcpt-bd"/>
</dbReference>